<feature type="domain" description="Guanylate kinase-like" evidence="10">
    <location>
        <begin position="9"/>
        <end position="189"/>
    </location>
</feature>
<dbReference type="Gene3D" id="3.30.63.10">
    <property type="entry name" value="Guanylate Kinase phosphate binding domain"/>
    <property type="match status" value="1"/>
</dbReference>
<evidence type="ECO:0000256" key="3">
    <source>
        <dbReference type="ARBA" id="ARBA00016296"/>
    </source>
</evidence>
<gene>
    <name evidence="9" type="primary">gmk</name>
    <name evidence="11" type="ORF">FJQ54_01860</name>
</gene>
<keyword evidence="6 9" id="KW-0418">Kinase</keyword>
<dbReference type="InterPro" id="IPR008145">
    <property type="entry name" value="GK/Ca_channel_bsu"/>
</dbReference>
<dbReference type="HAMAP" id="MF_00328">
    <property type="entry name" value="Guanylate_kinase"/>
    <property type="match status" value="1"/>
</dbReference>
<evidence type="ECO:0000256" key="8">
    <source>
        <dbReference type="ARBA" id="ARBA00030128"/>
    </source>
</evidence>
<dbReference type="InterPro" id="IPR020590">
    <property type="entry name" value="Guanylate_kinase_CS"/>
</dbReference>
<reference evidence="11 12" key="1">
    <citation type="submission" date="2019-06" db="EMBL/GenBank/DDBJ databases">
        <authorList>
            <person name="Lee I."/>
            <person name="Jang G.I."/>
            <person name="Hwang C.Y."/>
        </authorList>
    </citation>
    <scope>NUCLEOTIDE SEQUENCE [LARGE SCALE GENOMIC DNA]</scope>
    <source>
        <strain evidence="11 12">PAMC 28131</strain>
    </source>
</reference>
<dbReference type="SMART" id="SM00072">
    <property type="entry name" value="GuKc"/>
    <property type="match status" value="1"/>
</dbReference>
<dbReference type="GO" id="GO:0005829">
    <property type="term" value="C:cytosol"/>
    <property type="evidence" value="ECO:0007669"/>
    <property type="project" value="TreeGrafter"/>
</dbReference>
<organism evidence="11 12">
    <name type="scientific">Sandaracinobacter neustonicus</name>
    <dbReference type="NCBI Taxonomy" id="1715348"/>
    <lineage>
        <taxon>Bacteria</taxon>
        <taxon>Pseudomonadati</taxon>
        <taxon>Pseudomonadota</taxon>
        <taxon>Alphaproteobacteria</taxon>
        <taxon>Sphingomonadales</taxon>
        <taxon>Sphingosinicellaceae</taxon>
        <taxon>Sandaracinobacter</taxon>
    </lineage>
</organism>
<keyword evidence="4 9" id="KW-0808">Transferase</keyword>
<comment type="function">
    <text evidence="9">Essential for recycling GMP and indirectly, cGMP.</text>
</comment>
<dbReference type="PANTHER" id="PTHR23117">
    <property type="entry name" value="GUANYLATE KINASE-RELATED"/>
    <property type="match status" value="1"/>
</dbReference>
<dbReference type="InterPro" id="IPR027417">
    <property type="entry name" value="P-loop_NTPase"/>
</dbReference>
<dbReference type="FunFam" id="3.30.63.10:FF:000002">
    <property type="entry name" value="Guanylate kinase 1"/>
    <property type="match status" value="1"/>
</dbReference>
<keyword evidence="9" id="KW-0963">Cytoplasm</keyword>
<dbReference type="RefSeq" id="WP_140926594.1">
    <property type="nucleotide sequence ID" value="NZ_VFSU01000011.1"/>
</dbReference>
<name>A0A501XTD5_9SPHN</name>
<dbReference type="Pfam" id="PF00625">
    <property type="entry name" value="Guanylate_kin"/>
    <property type="match status" value="1"/>
</dbReference>
<dbReference type="InterPro" id="IPR008144">
    <property type="entry name" value="Guanylate_kin-like_dom"/>
</dbReference>
<evidence type="ECO:0000256" key="2">
    <source>
        <dbReference type="ARBA" id="ARBA00012961"/>
    </source>
</evidence>
<dbReference type="PANTHER" id="PTHR23117:SF13">
    <property type="entry name" value="GUANYLATE KINASE"/>
    <property type="match status" value="1"/>
</dbReference>
<comment type="similarity">
    <text evidence="1 9">Belongs to the guanylate kinase family.</text>
</comment>
<dbReference type="GO" id="GO:0005524">
    <property type="term" value="F:ATP binding"/>
    <property type="evidence" value="ECO:0007669"/>
    <property type="project" value="UniProtKB-UniRule"/>
</dbReference>
<dbReference type="InterPro" id="IPR017665">
    <property type="entry name" value="Guanylate_kinase"/>
</dbReference>
<keyword evidence="7 9" id="KW-0067">ATP-binding</keyword>
<feature type="binding site" evidence="9">
    <location>
        <begin position="16"/>
        <end position="23"/>
    </location>
    <ligand>
        <name>ATP</name>
        <dbReference type="ChEBI" id="CHEBI:30616"/>
    </ligand>
</feature>
<dbReference type="SUPFAM" id="SSF52540">
    <property type="entry name" value="P-loop containing nucleoside triphosphate hydrolases"/>
    <property type="match status" value="1"/>
</dbReference>
<proteinExistence type="inferred from homology"/>
<evidence type="ECO:0000256" key="5">
    <source>
        <dbReference type="ARBA" id="ARBA00022741"/>
    </source>
</evidence>
<evidence type="ECO:0000313" key="12">
    <source>
        <dbReference type="Proteomes" id="UP000319897"/>
    </source>
</evidence>
<evidence type="ECO:0000313" key="11">
    <source>
        <dbReference type="EMBL" id="TPE63633.1"/>
    </source>
</evidence>
<keyword evidence="12" id="KW-1185">Reference proteome</keyword>
<comment type="caution">
    <text evidence="11">The sequence shown here is derived from an EMBL/GenBank/DDBJ whole genome shotgun (WGS) entry which is preliminary data.</text>
</comment>
<dbReference type="CDD" id="cd00071">
    <property type="entry name" value="GMPK"/>
    <property type="match status" value="1"/>
</dbReference>
<dbReference type="EC" id="2.7.4.8" evidence="2 9"/>
<dbReference type="GO" id="GO:0004385">
    <property type="term" value="F:GMP kinase activity"/>
    <property type="evidence" value="ECO:0007669"/>
    <property type="project" value="UniProtKB-UniRule"/>
</dbReference>
<comment type="subcellular location">
    <subcellularLocation>
        <location evidence="9">Cytoplasm</location>
    </subcellularLocation>
</comment>
<dbReference type="AlphaFoldDB" id="A0A501XTD5"/>
<evidence type="ECO:0000256" key="1">
    <source>
        <dbReference type="ARBA" id="ARBA00005790"/>
    </source>
</evidence>
<evidence type="ECO:0000259" key="10">
    <source>
        <dbReference type="PROSITE" id="PS50052"/>
    </source>
</evidence>
<dbReference type="OrthoDB" id="9808150at2"/>
<dbReference type="Proteomes" id="UP000319897">
    <property type="component" value="Unassembled WGS sequence"/>
</dbReference>
<dbReference type="PROSITE" id="PS50052">
    <property type="entry name" value="GUANYLATE_KINASE_2"/>
    <property type="match status" value="1"/>
</dbReference>
<evidence type="ECO:0000256" key="4">
    <source>
        <dbReference type="ARBA" id="ARBA00022679"/>
    </source>
</evidence>
<evidence type="ECO:0000256" key="7">
    <source>
        <dbReference type="ARBA" id="ARBA00022840"/>
    </source>
</evidence>
<dbReference type="NCBIfam" id="TIGR03263">
    <property type="entry name" value="guanyl_kin"/>
    <property type="match status" value="1"/>
</dbReference>
<evidence type="ECO:0000256" key="6">
    <source>
        <dbReference type="ARBA" id="ARBA00022777"/>
    </source>
</evidence>
<dbReference type="PROSITE" id="PS00856">
    <property type="entry name" value="GUANYLATE_KINASE_1"/>
    <property type="match status" value="1"/>
</dbReference>
<keyword evidence="5 9" id="KW-0547">Nucleotide-binding</keyword>
<comment type="catalytic activity">
    <reaction evidence="9">
        <text>GMP + ATP = GDP + ADP</text>
        <dbReference type="Rhea" id="RHEA:20780"/>
        <dbReference type="ChEBI" id="CHEBI:30616"/>
        <dbReference type="ChEBI" id="CHEBI:58115"/>
        <dbReference type="ChEBI" id="CHEBI:58189"/>
        <dbReference type="ChEBI" id="CHEBI:456216"/>
        <dbReference type="EC" id="2.7.4.8"/>
    </reaction>
</comment>
<dbReference type="Gene3D" id="3.40.50.300">
    <property type="entry name" value="P-loop containing nucleotide triphosphate hydrolases"/>
    <property type="match status" value="1"/>
</dbReference>
<dbReference type="EMBL" id="VFSU01000011">
    <property type="protein sequence ID" value="TPE63633.1"/>
    <property type="molecule type" value="Genomic_DNA"/>
</dbReference>
<accession>A0A501XTD5</accession>
<sequence length="212" mass="23795">MSIPGARRGLMLVLSSPSGAGKTTMTKRLLATDPQISLSVSATTRKPRVGEIDGQDYQFVDQDHFDRMVQTGQFLEWATVFGNRYGTPRGPVEQALTEGRDILFDIDWQGTQQLRQSQSGGDLVSIFLLPPSLEELESRLKQRASDSADVITQRMSRAADEISHWAEYDYILVNDDPGQCLHEIRSILTTERLRRERQRGLAGFVRDLLAGE</sequence>
<protein>
    <recommendedName>
        <fullName evidence="3 9">Guanylate kinase</fullName>
        <ecNumber evidence="2 9">2.7.4.8</ecNumber>
    </recommendedName>
    <alternativeName>
        <fullName evidence="8 9">GMP kinase</fullName>
    </alternativeName>
</protein>
<evidence type="ECO:0000256" key="9">
    <source>
        <dbReference type="HAMAP-Rule" id="MF_00328"/>
    </source>
</evidence>